<proteinExistence type="predicted"/>
<evidence type="ECO:0008006" key="4">
    <source>
        <dbReference type="Google" id="ProtNLM"/>
    </source>
</evidence>
<name>A0A6V2XWW9_HETAK</name>
<gene>
    <name evidence="3" type="ORF">HAKA00212_LOCUS5299</name>
</gene>
<organism evidence="3">
    <name type="scientific">Heterosigma akashiwo</name>
    <name type="common">Chromophytic alga</name>
    <name type="synonym">Heterosigma carterae</name>
    <dbReference type="NCBI Taxonomy" id="2829"/>
    <lineage>
        <taxon>Eukaryota</taxon>
        <taxon>Sar</taxon>
        <taxon>Stramenopiles</taxon>
        <taxon>Ochrophyta</taxon>
        <taxon>Raphidophyceae</taxon>
        <taxon>Chattonellales</taxon>
        <taxon>Chattonellaceae</taxon>
        <taxon>Heterosigma</taxon>
    </lineage>
</organism>
<reference evidence="3" key="1">
    <citation type="submission" date="2021-01" db="EMBL/GenBank/DDBJ databases">
        <authorList>
            <person name="Corre E."/>
            <person name="Pelletier E."/>
            <person name="Niang G."/>
            <person name="Scheremetjew M."/>
            <person name="Finn R."/>
            <person name="Kale V."/>
            <person name="Holt S."/>
            <person name="Cochrane G."/>
            <person name="Meng A."/>
            <person name="Brown T."/>
            <person name="Cohen L."/>
        </authorList>
    </citation>
    <scope>NUCLEOTIDE SEQUENCE</scope>
    <source>
        <strain evidence="3">CCMP3107</strain>
    </source>
</reference>
<feature type="coiled-coil region" evidence="1">
    <location>
        <begin position="194"/>
        <end position="344"/>
    </location>
</feature>
<dbReference type="GO" id="GO:0005929">
    <property type="term" value="C:cilium"/>
    <property type="evidence" value="ECO:0007669"/>
    <property type="project" value="TreeGrafter"/>
</dbReference>
<accession>A0A6V2XWW9</accession>
<dbReference type="AlphaFoldDB" id="A0A6V2XWW9"/>
<dbReference type="GO" id="GO:0035735">
    <property type="term" value="P:intraciliary transport involved in cilium assembly"/>
    <property type="evidence" value="ECO:0007669"/>
    <property type="project" value="TreeGrafter"/>
</dbReference>
<feature type="coiled-coil region" evidence="1">
    <location>
        <begin position="485"/>
        <end position="530"/>
    </location>
</feature>
<dbReference type="EMBL" id="HBIU01011906">
    <property type="protein sequence ID" value="CAE0626624.1"/>
    <property type="molecule type" value="Transcribed_RNA"/>
</dbReference>
<dbReference type="InterPro" id="IPR029602">
    <property type="entry name" value="IFT74"/>
</dbReference>
<evidence type="ECO:0000256" key="2">
    <source>
        <dbReference type="SAM" id="MobiDB-lite"/>
    </source>
</evidence>
<evidence type="ECO:0000313" key="3">
    <source>
        <dbReference type="EMBL" id="CAE0626624.1"/>
    </source>
</evidence>
<protein>
    <recommendedName>
        <fullName evidence="4">Intraflagellar transport protein 74 homolog</fullName>
    </recommendedName>
</protein>
<dbReference type="PANTHER" id="PTHR31432">
    <property type="entry name" value="INTRAFLAGELLAR TRANSPORT PROTEIN 74 HOMOLOG"/>
    <property type="match status" value="1"/>
</dbReference>
<dbReference type="GO" id="GO:0030992">
    <property type="term" value="C:intraciliary transport particle B"/>
    <property type="evidence" value="ECO:0007669"/>
    <property type="project" value="InterPro"/>
</dbReference>
<evidence type="ECO:0000256" key="1">
    <source>
        <dbReference type="SAM" id="Coils"/>
    </source>
</evidence>
<feature type="coiled-coil region" evidence="1">
    <location>
        <begin position="95"/>
        <end position="153"/>
    </location>
</feature>
<dbReference type="PANTHER" id="PTHR31432:SF0">
    <property type="entry name" value="INTRAFLAGELLAR TRANSPORT PROTEIN 74 HOMOLOG"/>
    <property type="match status" value="1"/>
</dbReference>
<feature type="region of interest" description="Disordered" evidence="2">
    <location>
        <begin position="1"/>
        <end position="27"/>
    </location>
</feature>
<dbReference type="GO" id="GO:0048487">
    <property type="term" value="F:beta-tubulin binding"/>
    <property type="evidence" value="ECO:0007669"/>
    <property type="project" value="InterPro"/>
</dbReference>
<feature type="coiled-coil region" evidence="1">
    <location>
        <begin position="416"/>
        <end position="460"/>
    </location>
</feature>
<keyword evidence="1" id="KW-0175">Coiled coil</keyword>
<sequence length="606" mass="68770">MSRPMSRGPGMMVPGTAQRVPGTGMRTAAGQRGMLGTARLRTGMAAGPGNVAAVGVGMQTAVNVSDRPVTQQGMSGMKTAGQGPGRQVQDPSYYIGVLRAKLTEIATEISKLKREINQHQTDSAQYSGLERKYEELLKEVRNLEGTLADYNLAMDKVRMHTDPTEVEAYQKQLAAKNRRDAQEVDQVFLRKQGRDRATREAEEEVERIHRANEQKLNRLEPAKLSQYKALLDRSHQLQARAHEQQEALDQALGRAAEAEAELRERGHNDRYKDLQRRLDRLRRDRQGLLEEQELAAMDPREANKKVLARVKEDNRRAAELDQKARALREEIGRLRRQLGDLSADLTAKEGADSAKTKYERLSQRDQEMTQFIAKFDETKAQIVGGIQNTQDTIVGLLEHISRGLGAESNMPSADKLDEMKDEARFKEKQLETSQMTMARLRQEKEKRLQEMEKINTLDDKIAEELRGLNDQMGSMRREMGAFEDLDGLRAQAEKTKKYLHEMMEKYQTRQDNVKQQVAQLSAQYEQVKNDLSNNKTHETLEALEKKIAAQANSIFSLQEYIETKGRETDFESLKDDCLRITESLNQITIKMEQNAESGAKYSASGY</sequence>